<dbReference type="RefSeq" id="WP_212706287.1">
    <property type="nucleotide sequence ID" value="NZ_CP073581.1"/>
</dbReference>
<accession>A0A975PNT6</accession>
<evidence type="ECO:0000313" key="2">
    <source>
        <dbReference type="Proteomes" id="UP000683291"/>
    </source>
</evidence>
<proteinExistence type="predicted"/>
<name>A0A975PNT6_9RHOB</name>
<gene>
    <name evidence="1" type="ORF">KDD17_10285</name>
</gene>
<dbReference type="AlphaFoldDB" id="A0A975PNT6"/>
<reference evidence="1" key="1">
    <citation type="submission" date="2021-04" db="EMBL/GenBank/DDBJ databases">
        <title>Complete genome sequence for Sulfitobacter sp. strain JK7-1.</title>
        <authorList>
            <person name="Park S.-J."/>
        </authorList>
    </citation>
    <scope>NUCLEOTIDE SEQUENCE</scope>
    <source>
        <strain evidence="1">JK7-1</strain>
    </source>
</reference>
<dbReference type="Proteomes" id="UP000683291">
    <property type="component" value="Chromosome 1"/>
</dbReference>
<dbReference type="EMBL" id="CP073581">
    <property type="protein sequence ID" value="QUJ78094.1"/>
    <property type="molecule type" value="Genomic_DNA"/>
</dbReference>
<evidence type="ECO:0000313" key="1">
    <source>
        <dbReference type="EMBL" id="QUJ78094.1"/>
    </source>
</evidence>
<keyword evidence="2" id="KW-1185">Reference proteome</keyword>
<dbReference type="KEGG" id="sual:KDD17_10285"/>
<organism evidence="1 2">
    <name type="scientific">Sulfitobacter albidus</name>
    <dbReference type="NCBI Taxonomy" id="2829501"/>
    <lineage>
        <taxon>Bacteria</taxon>
        <taxon>Pseudomonadati</taxon>
        <taxon>Pseudomonadota</taxon>
        <taxon>Alphaproteobacteria</taxon>
        <taxon>Rhodobacterales</taxon>
        <taxon>Roseobacteraceae</taxon>
        <taxon>Sulfitobacter</taxon>
    </lineage>
</organism>
<sequence>MQGCGSVLVVLPSSLFHPGTLPDQERKIHLAQLFRFLGPPLQLCGHADDAAHWGYGKGASMARLKQEIEKVEYKGLDLSHLKNGAWSK</sequence>
<protein>
    <submittedName>
        <fullName evidence="1">Uncharacterized protein</fullName>
    </submittedName>
</protein>